<reference evidence="2" key="1">
    <citation type="journal article" date="2020" name="Stud. Mycol.">
        <title>101 Dothideomycetes genomes: a test case for predicting lifestyles and emergence of pathogens.</title>
        <authorList>
            <person name="Haridas S."/>
            <person name="Albert R."/>
            <person name="Binder M."/>
            <person name="Bloem J."/>
            <person name="Labutti K."/>
            <person name="Salamov A."/>
            <person name="Andreopoulos B."/>
            <person name="Baker S."/>
            <person name="Barry K."/>
            <person name="Bills G."/>
            <person name="Bluhm B."/>
            <person name="Cannon C."/>
            <person name="Castanera R."/>
            <person name="Culley D."/>
            <person name="Daum C."/>
            <person name="Ezra D."/>
            <person name="Gonzalez J."/>
            <person name="Henrissat B."/>
            <person name="Kuo A."/>
            <person name="Liang C."/>
            <person name="Lipzen A."/>
            <person name="Lutzoni F."/>
            <person name="Magnuson J."/>
            <person name="Mondo S."/>
            <person name="Nolan M."/>
            <person name="Ohm R."/>
            <person name="Pangilinan J."/>
            <person name="Park H.-J."/>
            <person name="Ramirez L."/>
            <person name="Alfaro M."/>
            <person name="Sun H."/>
            <person name="Tritt A."/>
            <person name="Yoshinaga Y."/>
            <person name="Zwiers L.-H."/>
            <person name="Turgeon B."/>
            <person name="Goodwin S."/>
            <person name="Spatafora J."/>
            <person name="Crous P."/>
            <person name="Grigoriev I."/>
        </authorList>
    </citation>
    <scope>NUCLEOTIDE SEQUENCE</scope>
    <source>
        <strain evidence="2">CBS 473.64</strain>
    </source>
</reference>
<evidence type="ECO:0000313" key="2">
    <source>
        <dbReference type="EMBL" id="KAF2642103.1"/>
    </source>
</evidence>
<dbReference type="EMBL" id="MU006782">
    <property type="protein sequence ID" value="KAF2642103.1"/>
    <property type="molecule type" value="Genomic_DNA"/>
</dbReference>
<name>A0A6A6S5U6_9PLEO</name>
<protein>
    <submittedName>
        <fullName evidence="2">Uncharacterized protein</fullName>
    </submittedName>
</protein>
<dbReference type="AlphaFoldDB" id="A0A6A6S5U6"/>
<proteinExistence type="predicted"/>
<gene>
    <name evidence="2" type="ORF">P280DRAFT_517098</name>
</gene>
<feature type="region of interest" description="Disordered" evidence="1">
    <location>
        <begin position="1"/>
        <end position="60"/>
    </location>
</feature>
<sequence>MAPADTHALLFCPPTRCAGGPSRDVRSPWFKPDAGLEAPADGKSPGEATHRAPTTGQPGV</sequence>
<evidence type="ECO:0000313" key="3">
    <source>
        <dbReference type="Proteomes" id="UP000799753"/>
    </source>
</evidence>
<accession>A0A6A6S5U6</accession>
<keyword evidence="3" id="KW-1185">Reference proteome</keyword>
<organism evidence="2 3">
    <name type="scientific">Massarina eburnea CBS 473.64</name>
    <dbReference type="NCBI Taxonomy" id="1395130"/>
    <lineage>
        <taxon>Eukaryota</taxon>
        <taxon>Fungi</taxon>
        <taxon>Dikarya</taxon>
        <taxon>Ascomycota</taxon>
        <taxon>Pezizomycotina</taxon>
        <taxon>Dothideomycetes</taxon>
        <taxon>Pleosporomycetidae</taxon>
        <taxon>Pleosporales</taxon>
        <taxon>Massarineae</taxon>
        <taxon>Massarinaceae</taxon>
        <taxon>Massarina</taxon>
    </lineage>
</organism>
<dbReference type="Proteomes" id="UP000799753">
    <property type="component" value="Unassembled WGS sequence"/>
</dbReference>
<evidence type="ECO:0000256" key="1">
    <source>
        <dbReference type="SAM" id="MobiDB-lite"/>
    </source>
</evidence>